<evidence type="ECO:0000313" key="2">
    <source>
        <dbReference type="Proteomes" id="UP000237104"/>
    </source>
</evidence>
<dbReference type="Proteomes" id="UP000237104">
    <property type="component" value="Unassembled WGS sequence"/>
</dbReference>
<dbReference type="AlphaFoldDB" id="A0A2S3ZQC0"/>
<dbReference type="Pfam" id="PF10783">
    <property type="entry name" value="DUF2599"/>
    <property type="match status" value="1"/>
</dbReference>
<name>A0A2S3ZQC0_9MICO</name>
<organism evidence="1 2">
    <name type="scientific">Cryobacterium zongtaii</name>
    <dbReference type="NCBI Taxonomy" id="1259217"/>
    <lineage>
        <taxon>Bacteria</taxon>
        <taxon>Bacillati</taxon>
        <taxon>Actinomycetota</taxon>
        <taxon>Actinomycetes</taxon>
        <taxon>Micrococcales</taxon>
        <taxon>Microbacteriaceae</taxon>
        <taxon>Cryobacterium</taxon>
    </lineage>
</organism>
<dbReference type="InterPro" id="IPR019719">
    <property type="entry name" value="DUF2599"/>
</dbReference>
<reference evidence="1 2" key="1">
    <citation type="submission" date="2018-01" db="EMBL/GenBank/DDBJ databases">
        <title>Cryobacterium sp. nov., from glaciers in China.</title>
        <authorList>
            <person name="Liu Q."/>
            <person name="Xin Y.-H."/>
        </authorList>
    </citation>
    <scope>NUCLEOTIDE SEQUENCE [LARGE SCALE GENOMIC DNA]</scope>
    <source>
        <strain evidence="1 2">TMB1-8</strain>
    </source>
</reference>
<dbReference type="OrthoDB" id="4412570at2"/>
<protein>
    <recommendedName>
        <fullName evidence="3">DUF2599 domain-containing protein</fullName>
    </recommendedName>
</protein>
<comment type="caution">
    <text evidence="1">The sequence shown here is derived from an EMBL/GenBank/DDBJ whole genome shotgun (WGS) entry which is preliminary data.</text>
</comment>
<accession>A0A2S3ZQC0</accession>
<sequence length="98" mass="10613">MAAAASRFFSNVVVDTTADSRGHIVRVYPIGTGPNPQIPSAAVFDDYKTWVSATYEGQKFRDQLICHVANAQGKSPWNLDAWRPNVGYAATVAALCNP</sequence>
<gene>
    <name evidence="1" type="ORF">C3B59_00805</name>
</gene>
<evidence type="ECO:0008006" key="3">
    <source>
        <dbReference type="Google" id="ProtNLM"/>
    </source>
</evidence>
<dbReference type="EMBL" id="PPXF01000010">
    <property type="protein sequence ID" value="POH71411.1"/>
    <property type="molecule type" value="Genomic_DNA"/>
</dbReference>
<proteinExistence type="predicted"/>
<evidence type="ECO:0000313" key="1">
    <source>
        <dbReference type="EMBL" id="POH71411.1"/>
    </source>
</evidence>